<evidence type="ECO:0000313" key="2">
    <source>
        <dbReference type="Proteomes" id="UP001233999"/>
    </source>
</evidence>
<reference evidence="1" key="2">
    <citation type="submission" date="2023-05" db="EMBL/GenBank/DDBJ databases">
        <authorList>
            <person name="Fouks B."/>
        </authorList>
    </citation>
    <scope>NUCLEOTIDE SEQUENCE</scope>
    <source>
        <strain evidence="1">Stay&amp;Tobe</strain>
        <tissue evidence="1">Testes</tissue>
    </source>
</reference>
<name>A0AAD8AAA3_DIPPU</name>
<dbReference type="AlphaFoldDB" id="A0AAD8AAA3"/>
<keyword evidence="2" id="KW-1185">Reference proteome</keyword>
<comment type="caution">
    <text evidence="1">The sequence shown here is derived from an EMBL/GenBank/DDBJ whole genome shotgun (WGS) entry which is preliminary data.</text>
</comment>
<reference evidence="1" key="1">
    <citation type="journal article" date="2023" name="IScience">
        <title>Live-bearing cockroach genome reveals convergent evolutionary mechanisms linked to viviparity in insects and beyond.</title>
        <authorList>
            <person name="Fouks B."/>
            <person name="Harrison M.C."/>
            <person name="Mikhailova A.A."/>
            <person name="Marchal E."/>
            <person name="English S."/>
            <person name="Carruthers M."/>
            <person name="Jennings E.C."/>
            <person name="Chiamaka E.L."/>
            <person name="Frigard R.A."/>
            <person name="Pippel M."/>
            <person name="Attardo G.M."/>
            <person name="Benoit J.B."/>
            <person name="Bornberg-Bauer E."/>
            <person name="Tobe S.S."/>
        </authorList>
    </citation>
    <scope>NUCLEOTIDE SEQUENCE</scope>
    <source>
        <strain evidence="1">Stay&amp;Tobe</strain>
    </source>
</reference>
<sequence length="103" mass="11423">LCWSECGTKFFLVSLFNDTIFAHSRVRLLAHSGESEFELTGAPCKHINPRAPELSPAVRTFDIYTEMSIAKSQDHFVLFGNNPTATLAQLPGLFKHVSHSTTS</sequence>
<accession>A0AAD8AAA3</accession>
<gene>
    <name evidence="1" type="ORF">L9F63_014378</name>
</gene>
<proteinExistence type="predicted"/>
<evidence type="ECO:0000313" key="1">
    <source>
        <dbReference type="EMBL" id="KAJ9594218.1"/>
    </source>
</evidence>
<dbReference type="Proteomes" id="UP001233999">
    <property type="component" value="Unassembled WGS sequence"/>
</dbReference>
<organism evidence="1 2">
    <name type="scientific">Diploptera punctata</name>
    <name type="common">Pacific beetle cockroach</name>
    <dbReference type="NCBI Taxonomy" id="6984"/>
    <lineage>
        <taxon>Eukaryota</taxon>
        <taxon>Metazoa</taxon>
        <taxon>Ecdysozoa</taxon>
        <taxon>Arthropoda</taxon>
        <taxon>Hexapoda</taxon>
        <taxon>Insecta</taxon>
        <taxon>Pterygota</taxon>
        <taxon>Neoptera</taxon>
        <taxon>Polyneoptera</taxon>
        <taxon>Dictyoptera</taxon>
        <taxon>Blattodea</taxon>
        <taxon>Blaberoidea</taxon>
        <taxon>Blaberidae</taxon>
        <taxon>Diplopterinae</taxon>
        <taxon>Diploptera</taxon>
    </lineage>
</organism>
<feature type="non-terminal residue" evidence="1">
    <location>
        <position position="103"/>
    </location>
</feature>
<feature type="non-terminal residue" evidence="1">
    <location>
        <position position="1"/>
    </location>
</feature>
<dbReference type="EMBL" id="JASPKZ010003064">
    <property type="protein sequence ID" value="KAJ9594218.1"/>
    <property type="molecule type" value="Genomic_DNA"/>
</dbReference>
<protein>
    <submittedName>
        <fullName evidence="1">Uncharacterized protein</fullName>
    </submittedName>
</protein>